<evidence type="ECO:0000313" key="3">
    <source>
        <dbReference type="Proteomes" id="UP000005514"/>
    </source>
</evidence>
<protein>
    <submittedName>
        <fullName evidence="2">VirB6 type IV secretion domain protein</fullName>
    </submittedName>
</protein>
<dbReference type="EMBL" id="AKON01000010">
    <property type="protein sequence ID" value="EJB62596.1"/>
    <property type="molecule type" value="Genomic_DNA"/>
</dbReference>
<sequence>MSLVIFMLPLGFFQQTRGFLVSYVKKIISLTFYMPLLLLLVLFNSFALQYAIKVGGSNEIVAKFGIITRMLVSVSKSHRKGLENYGKDIKT</sequence>
<evidence type="ECO:0000256" key="1">
    <source>
        <dbReference type="SAM" id="Phobius"/>
    </source>
</evidence>
<comment type="caution">
    <text evidence="2">The sequence shown here is derived from an EMBL/GenBank/DDBJ whole genome shotgun (WGS) entry which is preliminary data.</text>
</comment>
<keyword evidence="1" id="KW-0472">Membrane</keyword>
<evidence type="ECO:0000313" key="2">
    <source>
        <dbReference type="EMBL" id="EJB62596.1"/>
    </source>
</evidence>
<gene>
    <name evidence="2" type="primary">virb6</name>
    <name evidence="2" type="ORF">HPHPH42_1177</name>
</gene>
<organism evidence="2 3">
    <name type="scientific">Helicobacter pylori Hp H-42</name>
    <dbReference type="NCBI Taxonomy" id="992047"/>
    <lineage>
        <taxon>Bacteria</taxon>
        <taxon>Pseudomonadati</taxon>
        <taxon>Campylobacterota</taxon>
        <taxon>Epsilonproteobacteria</taxon>
        <taxon>Campylobacterales</taxon>
        <taxon>Helicobacteraceae</taxon>
        <taxon>Helicobacter</taxon>
    </lineage>
</organism>
<feature type="transmembrane region" description="Helical" evidence="1">
    <location>
        <begin position="28"/>
        <end position="48"/>
    </location>
</feature>
<keyword evidence="1" id="KW-0812">Transmembrane</keyword>
<name>A0AB33XH36_HELPX</name>
<dbReference type="Proteomes" id="UP000005514">
    <property type="component" value="Unassembled WGS sequence"/>
</dbReference>
<proteinExistence type="predicted"/>
<keyword evidence="1" id="KW-1133">Transmembrane helix</keyword>
<accession>A0AB33XH36</accession>
<dbReference type="AlphaFoldDB" id="A0AB33XH36"/>
<reference evidence="2 3" key="1">
    <citation type="submission" date="2012-04" db="EMBL/GenBank/DDBJ databases">
        <title>Genome sequence of Helicobacter pylori Hp H-42.</title>
        <authorList>
            <person name="Blanchard T.G."/>
            <person name="Czinn S.J."/>
            <person name="McCracken C."/>
            <person name="Abolude K."/>
            <person name="Maroo A."/>
            <person name="Santana-Cruz I."/>
            <person name="Tallon L.J."/>
            <person name="Ficke F.W.F."/>
        </authorList>
    </citation>
    <scope>NUCLEOTIDE SEQUENCE [LARGE SCALE GENOMIC DNA]</scope>
    <source>
        <strain evidence="2 3">Hp H-42</strain>
    </source>
</reference>